<dbReference type="InterPro" id="IPR032466">
    <property type="entry name" value="Metal_Hydrolase"/>
</dbReference>
<dbReference type="EC" id="3.5.2.3" evidence="1"/>
<dbReference type="AlphaFoldDB" id="A0A317CK24"/>
<dbReference type="InterPro" id="IPR011059">
    <property type="entry name" value="Metal-dep_hydrolase_composite"/>
</dbReference>
<dbReference type="PANTHER" id="PTHR43668:SF4">
    <property type="entry name" value="ALLANTOINASE"/>
    <property type="match status" value="1"/>
</dbReference>
<reference evidence="1 2" key="1">
    <citation type="submission" date="2018-05" db="EMBL/GenBank/DDBJ databases">
        <title>Leucothrix arctica sp. nov., isolated from Arctic seawater.</title>
        <authorList>
            <person name="Choi A."/>
            <person name="Baek K."/>
        </authorList>
    </citation>
    <scope>NUCLEOTIDE SEQUENCE [LARGE SCALE GENOMIC DNA]</scope>
    <source>
        <strain evidence="1 2">IMCC9719</strain>
    </source>
</reference>
<name>A0A317CK24_9GAMM</name>
<dbReference type="GO" id="GO:0004151">
    <property type="term" value="F:dihydroorotase activity"/>
    <property type="evidence" value="ECO:0007669"/>
    <property type="project" value="UniProtKB-EC"/>
</dbReference>
<sequence length="445" mass="49224">MTTLLICNAQLVNEGVIFESDVYIRDGRIEQISPNLSHLSSDRFIDAKGLYLLPGMIDTQFSLASSTFSEERFLSETSAAVAGGITSVMLLPTINSEQKTGLPKAKQLEQLRPNLKNNLAIYEVANPINLGVYVDSSIKGHICAVFASMIGVSDYYRFDSLQLVEELVGLSSVVVAIEADDMPSVLENEESYRQIYGDDIPIPFHSVIRGAKSCADTTEAVLGISEKLNKQIHILHVSCTEEIELIESAKRHDSLVTADVCSHFLTFSESDYEQKGALLKYNPAIKSDIDRASLMQGLLDNNITNICSGHTPYSLKEKQGSYFEVAAGMPQAQLALPAILEHFQDQIFSLELIVEKISHSVADTFLIKDRGYIREGYWADLVLVDIDESFIARNEDVLSTAGWTIYSGNEFRSSVVNTIVNGDVVWSKKDDVDVRGSGKLLEFNR</sequence>
<dbReference type="EMBL" id="QGKL01000009">
    <property type="protein sequence ID" value="PWQ98934.1"/>
    <property type="molecule type" value="Genomic_DNA"/>
</dbReference>
<organism evidence="1 2">
    <name type="scientific">Leucothrix arctica</name>
    <dbReference type="NCBI Taxonomy" id="1481894"/>
    <lineage>
        <taxon>Bacteria</taxon>
        <taxon>Pseudomonadati</taxon>
        <taxon>Pseudomonadota</taxon>
        <taxon>Gammaproteobacteria</taxon>
        <taxon>Thiotrichales</taxon>
        <taxon>Thiotrichaceae</taxon>
        <taxon>Leucothrix</taxon>
    </lineage>
</organism>
<protein>
    <submittedName>
        <fullName evidence="1">Dihydroorotase</fullName>
        <ecNumber evidence="1">3.5.2.3</ecNumber>
    </submittedName>
</protein>
<accession>A0A317CK24</accession>
<dbReference type="Gene3D" id="2.30.40.10">
    <property type="entry name" value="Urease, subunit C, domain 1"/>
    <property type="match status" value="1"/>
</dbReference>
<dbReference type="OrthoDB" id="5687299at2"/>
<evidence type="ECO:0000313" key="1">
    <source>
        <dbReference type="EMBL" id="PWQ98934.1"/>
    </source>
</evidence>
<gene>
    <name evidence="1" type="ORF">DKT75_01870</name>
</gene>
<dbReference type="Gene3D" id="3.20.20.140">
    <property type="entry name" value="Metal-dependent hydrolases"/>
    <property type="match status" value="1"/>
</dbReference>
<dbReference type="InterPro" id="IPR050138">
    <property type="entry name" value="DHOase/Allantoinase_Hydrolase"/>
</dbReference>
<dbReference type="GO" id="GO:0005737">
    <property type="term" value="C:cytoplasm"/>
    <property type="evidence" value="ECO:0007669"/>
    <property type="project" value="TreeGrafter"/>
</dbReference>
<dbReference type="GO" id="GO:0004038">
    <property type="term" value="F:allantoinase activity"/>
    <property type="evidence" value="ECO:0007669"/>
    <property type="project" value="TreeGrafter"/>
</dbReference>
<evidence type="ECO:0000313" key="2">
    <source>
        <dbReference type="Proteomes" id="UP000245506"/>
    </source>
</evidence>
<dbReference type="Proteomes" id="UP000245506">
    <property type="component" value="Unassembled WGS sequence"/>
</dbReference>
<dbReference type="SUPFAM" id="SSF51556">
    <property type="entry name" value="Metallo-dependent hydrolases"/>
    <property type="match status" value="1"/>
</dbReference>
<dbReference type="GO" id="GO:0006145">
    <property type="term" value="P:purine nucleobase catabolic process"/>
    <property type="evidence" value="ECO:0007669"/>
    <property type="project" value="TreeGrafter"/>
</dbReference>
<keyword evidence="2" id="KW-1185">Reference proteome</keyword>
<dbReference type="SUPFAM" id="SSF51338">
    <property type="entry name" value="Composite domain of metallo-dependent hydrolases"/>
    <property type="match status" value="1"/>
</dbReference>
<dbReference type="PANTHER" id="PTHR43668">
    <property type="entry name" value="ALLANTOINASE"/>
    <property type="match status" value="1"/>
</dbReference>
<proteinExistence type="predicted"/>
<dbReference type="RefSeq" id="WP_109821740.1">
    <property type="nucleotide sequence ID" value="NZ_QGKL01000009.1"/>
</dbReference>
<comment type="caution">
    <text evidence="1">The sequence shown here is derived from an EMBL/GenBank/DDBJ whole genome shotgun (WGS) entry which is preliminary data.</text>
</comment>
<keyword evidence="1" id="KW-0378">Hydrolase</keyword>